<dbReference type="EMBL" id="JANPWB010000006">
    <property type="protein sequence ID" value="KAJ1179670.1"/>
    <property type="molecule type" value="Genomic_DNA"/>
</dbReference>
<evidence type="ECO:0000256" key="1">
    <source>
        <dbReference type="SAM" id="Coils"/>
    </source>
</evidence>
<feature type="compositionally biased region" description="Basic and acidic residues" evidence="2">
    <location>
        <begin position="35"/>
        <end position="47"/>
    </location>
</feature>
<sequence>MTRDDPDGPEKGDSEALRNIVSRVLEEQACGTQPKEPEIQQSEERGPLLGHKELAITTAHGQTCHWETSGHKVIMIRKKEQRPHCQGKPDKYTRMVTFSTDDIRPQPTQTGSDNAALMQAIQSSSVSLEGGLGNVWSEISLLHQDLRNVEKRIKSAETRITDMEDTVQTLRKEVMEIHDVNKDVA</sequence>
<feature type="coiled-coil region" evidence="1">
    <location>
        <begin position="139"/>
        <end position="173"/>
    </location>
</feature>
<evidence type="ECO:0000313" key="3">
    <source>
        <dbReference type="EMBL" id="KAJ1179670.1"/>
    </source>
</evidence>
<accession>A0AAV7TTX9</accession>
<reference evidence="3" key="1">
    <citation type="journal article" date="2022" name="bioRxiv">
        <title>Sequencing and chromosome-scale assembly of the giantPleurodeles waltlgenome.</title>
        <authorList>
            <person name="Brown T."/>
            <person name="Elewa A."/>
            <person name="Iarovenko S."/>
            <person name="Subramanian E."/>
            <person name="Araus A.J."/>
            <person name="Petzold A."/>
            <person name="Susuki M."/>
            <person name="Suzuki K.-i.T."/>
            <person name="Hayashi T."/>
            <person name="Toyoda A."/>
            <person name="Oliveira C."/>
            <person name="Osipova E."/>
            <person name="Leigh N.D."/>
            <person name="Simon A."/>
            <person name="Yun M.H."/>
        </authorList>
    </citation>
    <scope>NUCLEOTIDE SEQUENCE</scope>
    <source>
        <strain evidence="3">20211129_DDA</strain>
        <tissue evidence="3">Liver</tissue>
    </source>
</reference>
<evidence type="ECO:0000313" key="4">
    <source>
        <dbReference type="Proteomes" id="UP001066276"/>
    </source>
</evidence>
<comment type="caution">
    <text evidence="3">The sequence shown here is derived from an EMBL/GenBank/DDBJ whole genome shotgun (WGS) entry which is preliminary data.</text>
</comment>
<proteinExistence type="predicted"/>
<feature type="region of interest" description="Disordered" evidence="2">
    <location>
        <begin position="28"/>
        <end position="47"/>
    </location>
</feature>
<dbReference type="AlphaFoldDB" id="A0AAV7TTX9"/>
<protein>
    <submittedName>
        <fullName evidence="3">Uncharacterized protein</fullName>
    </submittedName>
</protein>
<evidence type="ECO:0000256" key="2">
    <source>
        <dbReference type="SAM" id="MobiDB-lite"/>
    </source>
</evidence>
<organism evidence="3 4">
    <name type="scientific">Pleurodeles waltl</name>
    <name type="common">Iberian ribbed newt</name>
    <dbReference type="NCBI Taxonomy" id="8319"/>
    <lineage>
        <taxon>Eukaryota</taxon>
        <taxon>Metazoa</taxon>
        <taxon>Chordata</taxon>
        <taxon>Craniata</taxon>
        <taxon>Vertebrata</taxon>
        <taxon>Euteleostomi</taxon>
        <taxon>Amphibia</taxon>
        <taxon>Batrachia</taxon>
        <taxon>Caudata</taxon>
        <taxon>Salamandroidea</taxon>
        <taxon>Salamandridae</taxon>
        <taxon>Pleurodelinae</taxon>
        <taxon>Pleurodeles</taxon>
    </lineage>
</organism>
<name>A0AAV7TTX9_PLEWA</name>
<keyword evidence="1" id="KW-0175">Coiled coil</keyword>
<gene>
    <name evidence="3" type="ORF">NDU88_004904</name>
</gene>
<dbReference type="Gene3D" id="1.20.5.340">
    <property type="match status" value="1"/>
</dbReference>
<keyword evidence="4" id="KW-1185">Reference proteome</keyword>
<dbReference type="Proteomes" id="UP001066276">
    <property type="component" value="Chromosome 3_2"/>
</dbReference>